<organism evidence="5 6">
    <name type="scientific">Paenibacillus baimaensis</name>
    <dbReference type="NCBI Taxonomy" id="2982185"/>
    <lineage>
        <taxon>Bacteria</taxon>
        <taxon>Bacillati</taxon>
        <taxon>Bacillota</taxon>
        <taxon>Bacilli</taxon>
        <taxon>Bacillales</taxon>
        <taxon>Paenibacillaceae</taxon>
        <taxon>Paenibacillus</taxon>
    </lineage>
</organism>
<reference evidence="5 6" key="1">
    <citation type="submission" date="2022-09" db="EMBL/GenBank/DDBJ databases">
        <authorList>
            <person name="Han X.L."/>
            <person name="Wang Q."/>
            <person name="Lu T."/>
        </authorList>
    </citation>
    <scope>NUCLEOTIDE SEQUENCE [LARGE SCALE GENOMIC DNA]</scope>
    <source>
        <strain evidence="5 6">WQ 127069</strain>
    </source>
</reference>
<protein>
    <submittedName>
        <fullName evidence="5">AraC family transcriptional regulator</fullName>
    </submittedName>
</protein>
<evidence type="ECO:0000256" key="2">
    <source>
        <dbReference type="ARBA" id="ARBA00023125"/>
    </source>
</evidence>
<evidence type="ECO:0000256" key="1">
    <source>
        <dbReference type="ARBA" id="ARBA00023015"/>
    </source>
</evidence>
<dbReference type="SUPFAM" id="SSF46689">
    <property type="entry name" value="Homeodomain-like"/>
    <property type="match status" value="1"/>
</dbReference>
<feature type="domain" description="HTH araC/xylS-type" evidence="4">
    <location>
        <begin position="156"/>
        <end position="254"/>
    </location>
</feature>
<keyword evidence="6" id="KW-1185">Reference proteome</keyword>
<dbReference type="InterPro" id="IPR009057">
    <property type="entry name" value="Homeodomain-like_sf"/>
</dbReference>
<dbReference type="InterPro" id="IPR037923">
    <property type="entry name" value="HTH-like"/>
</dbReference>
<dbReference type="PROSITE" id="PS01124">
    <property type="entry name" value="HTH_ARAC_FAMILY_2"/>
    <property type="match status" value="1"/>
</dbReference>
<dbReference type="EMBL" id="JAOQIO010000107">
    <property type="protein sequence ID" value="MCU6796609.1"/>
    <property type="molecule type" value="Genomic_DNA"/>
</dbReference>
<dbReference type="InterPro" id="IPR018062">
    <property type="entry name" value="HTH_AraC-typ_CS"/>
</dbReference>
<dbReference type="SUPFAM" id="SSF51215">
    <property type="entry name" value="Regulatory protein AraC"/>
    <property type="match status" value="1"/>
</dbReference>
<dbReference type="SMART" id="SM00342">
    <property type="entry name" value="HTH_ARAC"/>
    <property type="match status" value="1"/>
</dbReference>
<comment type="caution">
    <text evidence="5">The sequence shown here is derived from an EMBL/GenBank/DDBJ whole genome shotgun (WGS) entry which is preliminary data.</text>
</comment>
<evidence type="ECO:0000259" key="4">
    <source>
        <dbReference type="PROSITE" id="PS01124"/>
    </source>
</evidence>
<accession>A0ABT2UPM9</accession>
<dbReference type="InterPro" id="IPR014710">
    <property type="entry name" value="RmlC-like_jellyroll"/>
</dbReference>
<dbReference type="Gene3D" id="1.10.10.60">
    <property type="entry name" value="Homeodomain-like"/>
    <property type="match status" value="2"/>
</dbReference>
<keyword evidence="1" id="KW-0805">Transcription regulation</keyword>
<evidence type="ECO:0000313" key="6">
    <source>
        <dbReference type="Proteomes" id="UP001652445"/>
    </source>
</evidence>
<dbReference type="Gene3D" id="2.60.120.10">
    <property type="entry name" value="Jelly Rolls"/>
    <property type="match status" value="1"/>
</dbReference>
<dbReference type="Pfam" id="PF02311">
    <property type="entry name" value="AraC_binding"/>
    <property type="match status" value="1"/>
</dbReference>
<dbReference type="Proteomes" id="UP001652445">
    <property type="component" value="Unassembled WGS sequence"/>
</dbReference>
<evidence type="ECO:0000256" key="3">
    <source>
        <dbReference type="ARBA" id="ARBA00023163"/>
    </source>
</evidence>
<evidence type="ECO:0000313" key="5">
    <source>
        <dbReference type="EMBL" id="MCU6796609.1"/>
    </source>
</evidence>
<name>A0ABT2UPM9_9BACL</name>
<dbReference type="PANTHER" id="PTHR43280:SF28">
    <property type="entry name" value="HTH-TYPE TRANSCRIPTIONAL ACTIVATOR RHAS"/>
    <property type="match status" value="1"/>
</dbReference>
<dbReference type="PROSITE" id="PS00041">
    <property type="entry name" value="HTH_ARAC_FAMILY_1"/>
    <property type="match status" value="1"/>
</dbReference>
<keyword evidence="3" id="KW-0804">Transcription</keyword>
<dbReference type="RefSeq" id="WP_262687459.1">
    <property type="nucleotide sequence ID" value="NZ_JAOQIO010000107.1"/>
</dbReference>
<dbReference type="InterPro" id="IPR018060">
    <property type="entry name" value="HTH_AraC"/>
</dbReference>
<keyword evidence="2" id="KW-0238">DNA-binding</keyword>
<proteinExistence type="predicted"/>
<dbReference type="InterPro" id="IPR003313">
    <property type="entry name" value="AraC-bd"/>
</dbReference>
<gene>
    <name evidence="5" type="ORF">OB236_31240</name>
</gene>
<dbReference type="PANTHER" id="PTHR43280">
    <property type="entry name" value="ARAC-FAMILY TRANSCRIPTIONAL REGULATOR"/>
    <property type="match status" value="1"/>
</dbReference>
<sequence>MVVIKSVRLDAGTSWFEEYEHGANHHTLIMVSYGKCVYWLEGEKVLLEKGDLLFIPGNMTYYGKCIPTVTHEKYVVCFQSSAAPLLPLVHNPKYCIWKTGKYELLHQRFRVLQQEWSERLAYYESMCGALVQEILTHLNREVDEGRPSALKEKHTSLMKGYIQNHYREKVTKEELSEVIGKSPNYAAAVFSEVTGQTIGGYVHAMRVKTAVYLLSHSQRTIGDISDYLGYCDPSYFHRVFKRETGKPPAQYIKDRDIPVH</sequence>
<dbReference type="Pfam" id="PF12833">
    <property type="entry name" value="HTH_18"/>
    <property type="match status" value="1"/>
</dbReference>